<dbReference type="PANTHER" id="PTHR36439:SF1">
    <property type="entry name" value="DUF1697 DOMAIN-CONTAINING PROTEIN"/>
    <property type="match status" value="1"/>
</dbReference>
<dbReference type="PIRSF" id="PIRSF008502">
    <property type="entry name" value="UCP008502"/>
    <property type="match status" value="1"/>
</dbReference>
<dbReference type="Proteomes" id="UP000600139">
    <property type="component" value="Unassembled WGS sequence"/>
</dbReference>
<accession>A0A934VBZ9</accession>
<reference evidence="1" key="1">
    <citation type="submission" date="2021-01" db="EMBL/GenBank/DDBJ databases">
        <title>Modified the classification status of verrucomicrobia.</title>
        <authorList>
            <person name="Feng X."/>
        </authorList>
    </citation>
    <scope>NUCLEOTIDE SEQUENCE</scope>
    <source>
        <strain evidence="1">JCM 18052</strain>
    </source>
</reference>
<sequence length="183" mass="19931">MKPVVHLILFRGVGGKTQLPTKPLREKLLEAGFENVATYINSGNAIVRSRMRRDQVVSTVAAICRKEFDFDKAIFAPTLGEWDELIAANPFPEAAAEAPTTVHAALLDAVPAGENLARLLAVASEGEEIRVIGKVAYLHTPNGFGRSKLAEKFDKWIAVTNTARNWNTVLKLSELGHACGEKP</sequence>
<evidence type="ECO:0000313" key="1">
    <source>
        <dbReference type="EMBL" id="MBK1817793.1"/>
    </source>
</evidence>
<dbReference type="AlphaFoldDB" id="A0A934VBZ9"/>
<comment type="caution">
    <text evidence="1">The sequence shown here is derived from an EMBL/GenBank/DDBJ whole genome shotgun (WGS) entry which is preliminary data.</text>
</comment>
<dbReference type="InterPro" id="IPR012545">
    <property type="entry name" value="DUF1697"/>
</dbReference>
<proteinExistence type="predicted"/>
<dbReference type="RefSeq" id="WP_200352723.1">
    <property type="nucleotide sequence ID" value="NZ_BAABHZ010000001.1"/>
</dbReference>
<dbReference type="Gene3D" id="3.30.70.1280">
    <property type="entry name" value="SP0830-like domains"/>
    <property type="match status" value="1"/>
</dbReference>
<keyword evidence="2" id="KW-1185">Reference proteome</keyword>
<dbReference type="PANTHER" id="PTHR36439">
    <property type="entry name" value="BLL4334 PROTEIN"/>
    <property type="match status" value="1"/>
</dbReference>
<organism evidence="1 2">
    <name type="scientific">Luteolibacter yonseiensis</name>
    <dbReference type="NCBI Taxonomy" id="1144680"/>
    <lineage>
        <taxon>Bacteria</taxon>
        <taxon>Pseudomonadati</taxon>
        <taxon>Verrucomicrobiota</taxon>
        <taxon>Verrucomicrobiia</taxon>
        <taxon>Verrucomicrobiales</taxon>
        <taxon>Verrucomicrobiaceae</taxon>
        <taxon>Luteolibacter</taxon>
    </lineage>
</organism>
<protein>
    <submittedName>
        <fullName evidence="1">DUF1697 domain-containing protein</fullName>
    </submittedName>
</protein>
<dbReference type="EMBL" id="JAENIK010000012">
    <property type="protein sequence ID" value="MBK1817793.1"/>
    <property type="molecule type" value="Genomic_DNA"/>
</dbReference>
<dbReference type="Pfam" id="PF08002">
    <property type="entry name" value="DUF1697"/>
    <property type="match status" value="1"/>
</dbReference>
<name>A0A934VBZ9_9BACT</name>
<dbReference type="SUPFAM" id="SSF160379">
    <property type="entry name" value="SP0830-like"/>
    <property type="match status" value="1"/>
</dbReference>
<gene>
    <name evidence="1" type="ORF">JIN84_19390</name>
</gene>
<evidence type="ECO:0000313" key="2">
    <source>
        <dbReference type="Proteomes" id="UP000600139"/>
    </source>
</evidence>